<accession>A0A8T3V6C4</accession>
<dbReference type="RefSeq" id="WP_303738282.1">
    <property type="nucleotide sequence ID" value="NZ_SUTK01000005.1"/>
</dbReference>
<organism evidence="2 3">
    <name type="scientific">Methanobrevibacter thaueri</name>
    <dbReference type="NCBI Taxonomy" id="190975"/>
    <lineage>
        <taxon>Archaea</taxon>
        <taxon>Methanobacteriati</taxon>
        <taxon>Methanobacteriota</taxon>
        <taxon>Methanomada group</taxon>
        <taxon>Methanobacteria</taxon>
        <taxon>Methanobacteriales</taxon>
        <taxon>Methanobacteriaceae</taxon>
        <taxon>Methanobrevibacter</taxon>
    </lineage>
</organism>
<dbReference type="Proteomes" id="UP000783037">
    <property type="component" value="Unassembled WGS sequence"/>
</dbReference>
<dbReference type="InterPro" id="IPR009625">
    <property type="entry name" value="HcgF"/>
</dbReference>
<sequence>MIRIATAECFTQGKIGRELHAIAQGYEGNFGRKYVKNLESYGDFDYNELSVTCSLFIPTIEAVVKILNVDNPPKPNKLIKGIKVYDEKGDIEVSKIMARAVKDLTDCDIAIGTTAGIGCGGICIITDEYEISTTTDVYADLCENNSEDLFQRSQNGIRKTLEIILLLLNDKFDEIEKQENIELNIL</sequence>
<evidence type="ECO:0000313" key="2">
    <source>
        <dbReference type="EMBL" id="MBE6501166.1"/>
    </source>
</evidence>
<reference evidence="2" key="1">
    <citation type="submission" date="2019-04" db="EMBL/GenBank/DDBJ databases">
        <title>Evolution of Biomass-Degrading Anaerobic Consortia Revealed by Metagenomics.</title>
        <authorList>
            <person name="Peng X."/>
        </authorList>
    </citation>
    <scope>NUCLEOTIDE SEQUENCE</scope>
    <source>
        <strain evidence="2">SIG18</strain>
    </source>
</reference>
<comment type="caution">
    <text evidence="2">The sequence shown here is derived from an EMBL/GenBank/DDBJ whole genome shotgun (WGS) entry which is preliminary data.</text>
</comment>
<dbReference type="EMBL" id="SUTK01000005">
    <property type="protein sequence ID" value="MBE6501166.1"/>
    <property type="molecule type" value="Genomic_DNA"/>
</dbReference>
<evidence type="ECO:0000256" key="1">
    <source>
        <dbReference type="HAMAP-Rule" id="MF_00673"/>
    </source>
</evidence>
<dbReference type="AlphaFoldDB" id="A0A8T3V6C4"/>
<gene>
    <name evidence="2" type="ORF">E7Z79_01840</name>
</gene>
<comment type="similarity">
    <text evidence="1">Belongs to the UPF0254 family.</text>
</comment>
<evidence type="ECO:0000313" key="3">
    <source>
        <dbReference type="Proteomes" id="UP000783037"/>
    </source>
</evidence>
<protein>
    <recommendedName>
        <fullName evidence="1">UPF0254 protein E7Z79_01840</fullName>
    </recommendedName>
</protein>
<dbReference type="Pfam" id="PF06787">
    <property type="entry name" value="HcgF"/>
    <property type="match status" value="1"/>
</dbReference>
<proteinExistence type="inferred from homology"/>
<name>A0A8T3V6C4_9EURY</name>
<dbReference type="HAMAP" id="MF_00673">
    <property type="entry name" value="UPF0254"/>
    <property type="match status" value="1"/>
</dbReference>
<dbReference type="NCBIfam" id="NF002122">
    <property type="entry name" value="PRK00962.1"/>
    <property type="match status" value="1"/>
</dbReference>